<sequence length="203" mass="22695">MTDEIQVLQGIDTLLFARLLENAGKEEGRLIPYQTSLSFDPQRDSDSTATKSGNVATTSSLETNLEVEFVNNISKISDDLYTSLFKNKKVETWIVYRKRRNDEGKYYAIYMRGTVTEDSNDNDPDDNSTRDVTFTIDGTPKFGWLTLPEKAQAEVDYVFRGLETIDDSNKNGGGTEWQDTDTGAGSDDVSANESNQMPGNNKE</sequence>
<dbReference type="Proteomes" id="UP000033531">
    <property type="component" value="Unassembled WGS sequence"/>
</dbReference>
<feature type="compositionally biased region" description="Polar residues" evidence="1">
    <location>
        <begin position="189"/>
        <end position="203"/>
    </location>
</feature>
<dbReference type="HOGENOM" id="CLU_110734_0_0_9"/>
<reference evidence="2 3" key="1">
    <citation type="submission" date="2015-01" db="EMBL/GenBank/DDBJ databases">
        <title>Comparative genomics of the lactic acid bacteria isolated from the honey bee gut.</title>
        <authorList>
            <person name="Ellegaard K.M."/>
            <person name="Tamarit D."/>
            <person name="Javelind E."/>
            <person name="Olofsson T."/>
            <person name="Andersson S.G."/>
            <person name="Vasquez A."/>
        </authorList>
    </citation>
    <scope>NUCLEOTIDE SEQUENCE [LARGE SCALE GENOMIC DNA]</scope>
    <source>
        <strain evidence="2 3">Hma8</strain>
    </source>
</reference>
<dbReference type="EMBL" id="JXLI01000010">
    <property type="protein sequence ID" value="KJY56676.1"/>
    <property type="molecule type" value="Genomic_DNA"/>
</dbReference>
<dbReference type="NCBIfam" id="TIGR02126">
    <property type="entry name" value="phgtail_TP901_1"/>
    <property type="match status" value="1"/>
</dbReference>
<accession>A0A0F4LGI1</accession>
<feature type="compositionally biased region" description="Polar residues" evidence="1">
    <location>
        <begin position="47"/>
        <end position="56"/>
    </location>
</feature>
<dbReference type="RefSeq" id="WP_046324945.1">
    <property type="nucleotide sequence ID" value="NZ_JBHTMT010000001.1"/>
</dbReference>
<dbReference type="InterPro" id="IPR011855">
    <property type="entry name" value="Phgtail_TP901_1"/>
</dbReference>
<dbReference type="InterPro" id="IPR022345">
    <property type="entry name" value="Phage_69_Orf23_MTP"/>
</dbReference>
<evidence type="ECO:0000256" key="1">
    <source>
        <dbReference type="SAM" id="MobiDB-lite"/>
    </source>
</evidence>
<name>A0A0F4LGI1_9LACO</name>
<dbReference type="OrthoDB" id="2314764at2"/>
<organism evidence="2 3">
    <name type="scientific">Lactobacillus melliventris</name>
    <dbReference type="NCBI Taxonomy" id="1218507"/>
    <lineage>
        <taxon>Bacteria</taxon>
        <taxon>Bacillati</taxon>
        <taxon>Bacillota</taxon>
        <taxon>Bacilli</taxon>
        <taxon>Lactobacillales</taxon>
        <taxon>Lactobacillaceae</taxon>
        <taxon>Lactobacillus</taxon>
    </lineage>
</organism>
<dbReference type="STRING" id="1218507.JF74_10220"/>
<dbReference type="PRINTS" id="PR01997">
    <property type="entry name" value="MTP2FAMILY"/>
</dbReference>
<comment type="caution">
    <text evidence="2">The sequence shown here is derived from an EMBL/GenBank/DDBJ whole genome shotgun (WGS) entry which is preliminary data.</text>
</comment>
<feature type="region of interest" description="Disordered" evidence="1">
    <location>
        <begin position="37"/>
        <end position="56"/>
    </location>
</feature>
<evidence type="ECO:0000313" key="3">
    <source>
        <dbReference type="Proteomes" id="UP000033531"/>
    </source>
</evidence>
<evidence type="ECO:0000313" key="2">
    <source>
        <dbReference type="EMBL" id="KJY56676.1"/>
    </source>
</evidence>
<protein>
    <submittedName>
        <fullName evidence="2">Major tail 2 family protein</fullName>
    </submittedName>
</protein>
<gene>
    <name evidence="2" type="ORF">JF74_10220</name>
</gene>
<dbReference type="PATRIC" id="fig|1218507.3.peg.1194"/>
<feature type="region of interest" description="Disordered" evidence="1">
    <location>
        <begin position="164"/>
        <end position="203"/>
    </location>
</feature>
<proteinExistence type="predicted"/>
<dbReference type="AlphaFoldDB" id="A0A0F4LGI1"/>